<evidence type="ECO:0000313" key="3">
    <source>
        <dbReference type="EMBL" id="TFC06294.1"/>
    </source>
</evidence>
<dbReference type="PANTHER" id="PTHR31964">
    <property type="entry name" value="ADENINE NUCLEOTIDE ALPHA HYDROLASES-LIKE SUPERFAMILY PROTEIN"/>
    <property type="match status" value="1"/>
</dbReference>
<keyword evidence="4" id="KW-1185">Reference proteome</keyword>
<evidence type="ECO:0000256" key="1">
    <source>
        <dbReference type="ARBA" id="ARBA00008791"/>
    </source>
</evidence>
<accession>A0A4R8WEE0</accession>
<evidence type="ECO:0000313" key="4">
    <source>
        <dbReference type="Proteomes" id="UP000297643"/>
    </source>
</evidence>
<organism evidence="3 4">
    <name type="scientific">Cryobacterium mannosilyticum</name>
    <dbReference type="NCBI Taxonomy" id="1259190"/>
    <lineage>
        <taxon>Bacteria</taxon>
        <taxon>Bacillati</taxon>
        <taxon>Actinomycetota</taxon>
        <taxon>Actinomycetes</taxon>
        <taxon>Micrococcales</taxon>
        <taxon>Microbacteriaceae</taxon>
        <taxon>Cryobacterium</taxon>
    </lineage>
</organism>
<comment type="similarity">
    <text evidence="1">Belongs to the universal stress protein A family.</text>
</comment>
<sequence>MDYERSFLIVVGVDGSPESISALRWAVDEARVRHGRVRLITSWSYPPRTADVDGEFIDDRSERGAERIQAVALDAVPSDGVALTGTIVQGPPASVLLDAADGADLLIVGSRGLGGFSGLLLGSVSSQLIHHAPCPVLVIRS</sequence>
<gene>
    <name evidence="3" type="ORF">E3O32_04175</name>
</gene>
<dbReference type="Pfam" id="PF00582">
    <property type="entry name" value="Usp"/>
    <property type="match status" value="1"/>
</dbReference>
<dbReference type="InterPro" id="IPR006016">
    <property type="entry name" value="UspA"/>
</dbReference>
<dbReference type="PANTHER" id="PTHR31964:SF113">
    <property type="entry name" value="USPA DOMAIN-CONTAINING PROTEIN"/>
    <property type="match status" value="1"/>
</dbReference>
<dbReference type="AlphaFoldDB" id="A0A4R8WEE0"/>
<dbReference type="Gene3D" id="3.40.50.620">
    <property type="entry name" value="HUPs"/>
    <property type="match status" value="1"/>
</dbReference>
<protein>
    <submittedName>
        <fullName evidence="3">Universal stress protein</fullName>
    </submittedName>
</protein>
<reference evidence="3 4" key="1">
    <citation type="submission" date="2019-03" db="EMBL/GenBank/DDBJ databases">
        <title>Genomics of glacier-inhabiting Cryobacterium strains.</title>
        <authorList>
            <person name="Liu Q."/>
            <person name="Xin Y.-H."/>
        </authorList>
    </citation>
    <scope>NUCLEOTIDE SEQUENCE [LARGE SCALE GENOMIC DNA]</scope>
    <source>
        <strain evidence="3 4">RHLT2-21</strain>
    </source>
</reference>
<dbReference type="SUPFAM" id="SSF52402">
    <property type="entry name" value="Adenine nucleotide alpha hydrolases-like"/>
    <property type="match status" value="1"/>
</dbReference>
<dbReference type="InterPro" id="IPR014729">
    <property type="entry name" value="Rossmann-like_a/b/a_fold"/>
</dbReference>
<feature type="domain" description="UspA" evidence="2">
    <location>
        <begin position="9"/>
        <end position="140"/>
    </location>
</feature>
<name>A0A4R8WEE0_9MICO</name>
<evidence type="ECO:0000259" key="2">
    <source>
        <dbReference type="Pfam" id="PF00582"/>
    </source>
</evidence>
<dbReference type="EMBL" id="SOFM01000010">
    <property type="protein sequence ID" value="TFC06294.1"/>
    <property type="molecule type" value="Genomic_DNA"/>
</dbReference>
<dbReference type="RefSeq" id="WP_134507276.1">
    <property type="nucleotide sequence ID" value="NZ_SOFM01000010.1"/>
</dbReference>
<dbReference type="Proteomes" id="UP000297643">
    <property type="component" value="Unassembled WGS sequence"/>
</dbReference>
<dbReference type="InterPro" id="IPR006015">
    <property type="entry name" value="Universal_stress_UspA"/>
</dbReference>
<proteinExistence type="inferred from homology"/>
<dbReference type="PRINTS" id="PR01438">
    <property type="entry name" value="UNVRSLSTRESS"/>
</dbReference>
<comment type="caution">
    <text evidence="3">The sequence shown here is derived from an EMBL/GenBank/DDBJ whole genome shotgun (WGS) entry which is preliminary data.</text>
</comment>